<feature type="chain" id="PRO_5015187020" evidence="1">
    <location>
        <begin position="24"/>
        <end position="64"/>
    </location>
</feature>
<protein>
    <submittedName>
        <fullName evidence="2">Uncharacterized protein</fullName>
    </submittedName>
</protein>
<sequence length="64" mass="7449">MKLETNELLVWVWLLFRNLHARGIAFGCVQGFHHVLQHTKFQNSTLYSVESCYSLSESCNFSVQ</sequence>
<evidence type="ECO:0000256" key="1">
    <source>
        <dbReference type="SAM" id="SignalP"/>
    </source>
</evidence>
<reference evidence="2" key="1">
    <citation type="submission" date="2018-02" db="EMBL/GenBank/DDBJ databases">
        <title>Rhizophora mucronata_Transcriptome.</title>
        <authorList>
            <person name="Meera S.P."/>
            <person name="Sreeshan A."/>
            <person name="Augustine A."/>
        </authorList>
    </citation>
    <scope>NUCLEOTIDE SEQUENCE</scope>
    <source>
        <tissue evidence="2">Leaf</tissue>
    </source>
</reference>
<feature type="signal peptide" evidence="1">
    <location>
        <begin position="1"/>
        <end position="23"/>
    </location>
</feature>
<proteinExistence type="predicted"/>
<dbReference type="EMBL" id="GGEC01055236">
    <property type="protein sequence ID" value="MBX35720.1"/>
    <property type="molecule type" value="Transcribed_RNA"/>
</dbReference>
<accession>A0A2P2MZS2</accession>
<dbReference type="AlphaFoldDB" id="A0A2P2MZS2"/>
<organism evidence="2">
    <name type="scientific">Rhizophora mucronata</name>
    <name type="common">Asiatic mangrove</name>
    <dbReference type="NCBI Taxonomy" id="61149"/>
    <lineage>
        <taxon>Eukaryota</taxon>
        <taxon>Viridiplantae</taxon>
        <taxon>Streptophyta</taxon>
        <taxon>Embryophyta</taxon>
        <taxon>Tracheophyta</taxon>
        <taxon>Spermatophyta</taxon>
        <taxon>Magnoliopsida</taxon>
        <taxon>eudicotyledons</taxon>
        <taxon>Gunneridae</taxon>
        <taxon>Pentapetalae</taxon>
        <taxon>rosids</taxon>
        <taxon>fabids</taxon>
        <taxon>Malpighiales</taxon>
        <taxon>Rhizophoraceae</taxon>
        <taxon>Rhizophora</taxon>
    </lineage>
</organism>
<evidence type="ECO:0000313" key="2">
    <source>
        <dbReference type="EMBL" id="MBX35720.1"/>
    </source>
</evidence>
<name>A0A2P2MZS2_RHIMU</name>
<keyword evidence="1" id="KW-0732">Signal</keyword>